<dbReference type="AlphaFoldDB" id="A0A180H3Q8"/>
<organism evidence="2">
    <name type="scientific">Puccinia triticina (isolate 1-1 / race 1 (BBBD))</name>
    <name type="common">Brown leaf rust fungus</name>
    <dbReference type="NCBI Taxonomy" id="630390"/>
    <lineage>
        <taxon>Eukaryota</taxon>
        <taxon>Fungi</taxon>
        <taxon>Dikarya</taxon>
        <taxon>Basidiomycota</taxon>
        <taxon>Pucciniomycotina</taxon>
        <taxon>Pucciniomycetes</taxon>
        <taxon>Pucciniales</taxon>
        <taxon>Pucciniaceae</taxon>
        <taxon>Puccinia</taxon>
    </lineage>
</organism>
<dbReference type="VEuPathDB" id="FungiDB:PTTG_11724"/>
<gene>
    <name evidence="2" type="ORF">PTTG_11724</name>
</gene>
<feature type="region of interest" description="Disordered" evidence="1">
    <location>
        <begin position="193"/>
        <end position="228"/>
    </location>
</feature>
<proteinExistence type="predicted"/>
<name>A0A180H3Q8_PUCT1</name>
<reference evidence="3 4" key="3">
    <citation type="journal article" date="2017" name="G3 (Bethesda)">
        <title>Comparative analysis highlights variable genome content of wheat rusts and divergence of the mating loci.</title>
        <authorList>
            <person name="Cuomo C.A."/>
            <person name="Bakkeren G."/>
            <person name="Khalil H.B."/>
            <person name="Panwar V."/>
            <person name="Joly D."/>
            <person name="Linning R."/>
            <person name="Sakthikumar S."/>
            <person name="Song X."/>
            <person name="Adiconis X."/>
            <person name="Fan L."/>
            <person name="Goldberg J.M."/>
            <person name="Levin J.Z."/>
            <person name="Young S."/>
            <person name="Zeng Q."/>
            <person name="Anikster Y."/>
            <person name="Bruce M."/>
            <person name="Wang M."/>
            <person name="Yin C."/>
            <person name="McCallum B."/>
            <person name="Szabo L.J."/>
            <person name="Hulbert S."/>
            <person name="Chen X."/>
            <person name="Fellers J.P."/>
        </authorList>
    </citation>
    <scope>NUCLEOTIDE SEQUENCE</scope>
    <source>
        <strain evidence="3">isolate 1-1 / race 1 (BBBD)</strain>
        <strain evidence="4">Isolate 1-1 / race 1 (BBBD)</strain>
    </source>
</reference>
<dbReference type="Proteomes" id="UP000005240">
    <property type="component" value="Unassembled WGS sequence"/>
</dbReference>
<evidence type="ECO:0008006" key="5">
    <source>
        <dbReference type="Google" id="ProtNLM"/>
    </source>
</evidence>
<evidence type="ECO:0000313" key="3">
    <source>
        <dbReference type="EnsemblFungi" id="PTTG_11724-t43_1-p1"/>
    </source>
</evidence>
<sequence>MESGDLTSSAIQEAYDLVPKFAGKNFPIWQARMKTYLERSRLLDVCENDQGETPSEAIQKQMNEAAFRLACKIGDEVYMGIFNGCDDVPYKIWSKLTTRYAAPTSHNRIRAFMKMEQLEFKGDMPAFIIEVEGALAGMQCVGWDVMDHSTCGKIIFKLTKDRPQLLEKFSYDTEPMSDPYMLLERVRQIELDMPIPETNTNPRKRPRKRCKDGSHNPRANHPQHRCFGLHPEMRAAKKLRSRS</sequence>
<protein>
    <recommendedName>
        <fullName evidence="5">DUF4219 domain-containing protein</fullName>
    </recommendedName>
</protein>
<reference evidence="3" key="4">
    <citation type="submission" date="2025-05" db="UniProtKB">
        <authorList>
            <consortium name="EnsemblFungi"/>
        </authorList>
    </citation>
    <scope>IDENTIFICATION</scope>
    <source>
        <strain evidence="3">isolate 1-1 / race 1 (BBBD)</strain>
    </source>
</reference>
<dbReference type="OrthoDB" id="2518701at2759"/>
<dbReference type="EMBL" id="ADAS02000002">
    <property type="protein sequence ID" value="OAV99646.1"/>
    <property type="molecule type" value="Genomic_DNA"/>
</dbReference>
<dbReference type="EnsemblFungi" id="PTTG_11724-t43_1">
    <property type="protein sequence ID" value="PTTG_11724-t43_1-p1"/>
    <property type="gene ID" value="PTTG_11724"/>
</dbReference>
<accession>A0A180H3Q8</accession>
<reference evidence="2" key="2">
    <citation type="submission" date="2016-05" db="EMBL/GenBank/DDBJ databases">
        <title>Comparative analysis highlights variable genome content of wheat rusts and divergence of the mating loci.</title>
        <authorList>
            <person name="Cuomo C.A."/>
            <person name="Bakkeren G."/>
            <person name="Szabo L."/>
            <person name="Khalil H."/>
            <person name="Joly D."/>
            <person name="Goldberg J."/>
            <person name="Young S."/>
            <person name="Zeng Q."/>
            <person name="Fellers J."/>
        </authorList>
    </citation>
    <scope>NUCLEOTIDE SEQUENCE [LARGE SCALE GENOMIC DNA]</scope>
    <source>
        <strain evidence="2">1-1 BBBD Race 1</strain>
    </source>
</reference>
<evidence type="ECO:0000313" key="4">
    <source>
        <dbReference type="Proteomes" id="UP000005240"/>
    </source>
</evidence>
<keyword evidence="4" id="KW-1185">Reference proteome</keyword>
<reference evidence="2" key="1">
    <citation type="submission" date="2009-11" db="EMBL/GenBank/DDBJ databases">
        <authorList>
            <consortium name="The Broad Institute Genome Sequencing Platform"/>
            <person name="Ward D."/>
            <person name="Feldgarden M."/>
            <person name="Earl A."/>
            <person name="Young S.K."/>
            <person name="Zeng Q."/>
            <person name="Koehrsen M."/>
            <person name="Alvarado L."/>
            <person name="Berlin A."/>
            <person name="Bochicchio J."/>
            <person name="Borenstein D."/>
            <person name="Chapman S.B."/>
            <person name="Chen Z."/>
            <person name="Engels R."/>
            <person name="Freedman E."/>
            <person name="Gellesch M."/>
            <person name="Goldberg J."/>
            <person name="Griggs A."/>
            <person name="Gujja S."/>
            <person name="Heilman E."/>
            <person name="Heiman D."/>
            <person name="Hepburn T."/>
            <person name="Howarth C."/>
            <person name="Jen D."/>
            <person name="Larson L."/>
            <person name="Lewis B."/>
            <person name="Mehta T."/>
            <person name="Park D."/>
            <person name="Pearson M."/>
            <person name="Roberts A."/>
            <person name="Saif S."/>
            <person name="Shea T."/>
            <person name="Shenoy N."/>
            <person name="Sisk P."/>
            <person name="Stolte C."/>
            <person name="Sykes S."/>
            <person name="Thomson T."/>
            <person name="Walk T."/>
            <person name="White J."/>
            <person name="Yandava C."/>
            <person name="Izard J."/>
            <person name="Baranova O.V."/>
            <person name="Blanton J.M."/>
            <person name="Tanner A.C."/>
            <person name="Dewhirst F.E."/>
            <person name="Haas B."/>
            <person name="Nusbaum C."/>
            <person name="Birren B."/>
        </authorList>
    </citation>
    <scope>NUCLEOTIDE SEQUENCE [LARGE SCALE GENOMIC DNA]</scope>
    <source>
        <strain evidence="2">1-1 BBBD Race 1</strain>
    </source>
</reference>
<evidence type="ECO:0000313" key="2">
    <source>
        <dbReference type="EMBL" id="OAV99646.1"/>
    </source>
</evidence>
<evidence type="ECO:0000256" key="1">
    <source>
        <dbReference type="SAM" id="MobiDB-lite"/>
    </source>
</evidence>